<comment type="caution">
    <text evidence="1">The sequence shown here is derived from an EMBL/GenBank/DDBJ whole genome shotgun (WGS) entry which is preliminary data.</text>
</comment>
<evidence type="ECO:0000313" key="1">
    <source>
        <dbReference type="EMBL" id="MBP0495858.1"/>
    </source>
</evidence>
<gene>
    <name evidence="1" type="ORF">J5Y10_23945</name>
</gene>
<reference evidence="1" key="1">
    <citation type="submission" date="2021-03" db="EMBL/GenBank/DDBJ databases">
        <authorList>
            <person name="So Y."/>
        </authorList>
    </citation>
    <scope>NUCLEOTIDE SEQUENCE</scope>
    <source>
        <strain evidence="1">SG15</strain>
    </source>
</reference>
<accession>A0A940MX47</accession>
<dbReference type="Proteomes" id="UP000677537">
    <property type="component" value="Unassembled WGS sequence"/>
</dbReference>
<keyword evidence="2" id="KW-1185">Reference proteome</keyword>
<protein>
    <submittedName>
        <fullName evidence="1">Uncharacterized protein</fullName>
    </submittedName>
</protein>
<organism evidence="1 2">
    <name type="scientific">Roseomonas indoligenes</name>
    <dbReference type="NCBI Taxonomy" id="2820811"/>
    <lineage>
        <taxon>Bacteria</taxon>
        <taxon>Pseudomonadati</taxon>
        <taxon>Pseudomonadota</taxon>
        <taxon>Alphaproteobacteria</taxon>
        <taxon>Acetobacterales</taxon>
        <taxon>Roseomonadaceae</taxon>
        <taxon>Roseomonas</taxon>
    </lineage>
</organism>
<dbReference type="AlphaFoldDB" id="A0A940MX47"/>
<proteinExistence type="predicted"/>
<dbReference type="RefSeq" id="WP_209376651.1">
    <property type="nucleotide sequence ID" value="NZ_JAGIZA010000022.1"/>
</dbReference>
<evidence type="ECO:0000313" key="2">
    <source>
        <dbReference type="Proteomes" id="UP000677537"/>
    </source>
</evidence>
<dbReference type="EMBL" id="JAGIZA010000022">
    <property type="protein sequence ID" value="MBP0495858.1"/>
    <property type="molecule type" value="Genomic_DNA"/>
</dbReference>
<sequence length="198" mass="21503">MAVLNLILVRKFSAERTLFNESWQGTTGMILMDYFKPCITGSYSSVDYWWDRNASSVTDFDLVCYCLEDQGDSILVKHGGASKADLGFGGSTQWSKTQQAMICEVYLTDVIRGGDPRGGADGARDWAVANIIFHELMHSCLDAGPGAPLRNVHKIPNGVLGTDKPLNSSMRASDADKAAMRQGLAARKSGLKQFTGAM</sequence>
<name>A0A940MX47_9PROT</name>